<dbReference type="OrthoDB" id="47375at2759"/>
<accession>A0A9P4N7C0</accession>
<evidence type="ECO:0000313" key="1">
    <source>
        <dbReference type="EMBL" id="KAF2261716.1"/>
    </source>
</evidence>
<organism evidence="1 2">
    <name type="scientific">Lojkania enalia</name>
    <dbReference type="NCBI Taxonomy" id="147567"/>
    <lineage>
        <taxon>Eukaryota</taxon>
        <taxon>Fungi</taxon>
        <taxon>Dikarya</taxon>
        <taxon>Ascomycota</taxon>
        <taxon>Pezizomycotina</taxon>
        <taxon>Dothideomycetes</taxon>
        <taxon>Pleosporomycetidae</taxon>
        <taxon>Pleosporales</taxon>
        <taxon>Pleosporales incertae sedis</taxon>
        <taxon>Lojkania</taxon>
    </lineage>
</organism>
<keyword evidence="2" id="KW-1185">Reference proteome</keyword>
<name>A0A9P4N7C0_9PLEO</name>
<proteinExistence type="predicted"/>
<gene>
    <name evidence="1" type="ORF">CC78DRAFT_607321</name>
</gene>
<dbReference type="AlphaFoldDB" id="A0A9P4N7C0"/>
<evidence type="ECO:0008006" key="3">
    <source>
        <dbReference type="Google" id="ProtNLM"/>
    </source>
</evidence>
<reference evidence="2" key="1">
    <citation type="journal article" date="2020" name="Stud. Mycol.">
        <title>101 Dothideomycetes genomes: A test case for predicting lifestyles and emergence of pathogens.</title>
        <authorList>
            <person name="Haridas S."/>
            <person name="Albert R."/>
            <person name="Binder M."/>
            <person name="Bloem J."/>
            <person name="LaButti K."/>
            <person name="Salamov A."/>
            <person name="Andreopoulos B."/>
            <person name="Baker S."/>
            <person name="Barry K."/>
            <person name="Bills G."/>
            <person name="Bluhm B."/>
            <person name="Cannon C."/>
            <person name="Castanera R."/>
            <person name="Culley D."/>
            <person name="Daum C."/>
            <person name="Ezra D."/>
            <person name="Gonzalez J."/>
            <person name="Henrissat B."/>
            <person name="Kuo A."/>
            <person name="Liang C."/>
            <person name="Lipzen A."/>
            <person name="Lutzoni F."/>
            <person name="Magnuson J."/>
            <person name="Mondo S."/>
            <person name="Nolan M."/>
            <person name="Ohm R."/>
            <person name="Pangilinan J."/>
            <person name="Park H.-J."/>
            <person name="Ramirez L."/>
            <person name="Alfaro M."/>
            <person name="Sun H."/>
            <person name="Tritt A."/>
            <person name="Yoshinaga Y."/>
            <person name="Zwiers L.-H."/>
            <person name="Turgeon B."/>
            <person name="Goodwin S."/>
            <person name="Spatafora J."/>
            <person name="Crous P."/>
            <person name="Grigoriev I."/>
        </authorList>
    </citation>
    <scope>NUCLEOTIDE SEQUENCE [LARGE SCALE GENOMIC DNA]</scope>
    <source>
        <strain evidence="2">CBS 304.66</strain>
    </source>
</reference>
<sequence length="163" mass="18290">MEKNKDLRKGYALSWSGYLNTLKVAVAHDTSLILEDDVDWDISICEQTLEMAEAAPILQDSTISQGPSFGMKWDILWLGHCDNSIVFDPPPIVLDDPTEPLYFNSWEKVLSTDPQHKQYVHPSAGPLCTYAYAVTGVMAKKPLDRGGHGSAPFDIWLHMSRIR</sequence>
<protein>
    <recommendedName>
        <fullName evidence="3">Glycosyltransferase family 25 protein</fullName>
    </recommendedName>
</protein>
<evidence type="ECO:0000313" key="2">
    <source>
        <dbReference type="Proteomes" id="UP000800093"/>
    </source>
</evidence>
<dbReference type="EMBL" id="ML986651">
    <property type="protein sequence ID" value="KAF2261716.1"/>
    <property type="molecule type" value="Genomic_DNA"/>
</dbReference>
<comment type="caution">
    <text evidence="1">The sequence shown here is derived from an EMBL/GenBank/DDBJ whole genome shotgun (WGS) entry which is preliminary data.</text>
</comment>
<dbReference type="Proteomes" id="UP000800093">
    <property type="component" value="Unassembled WGS sequence"/>
</dbReference>